<keyword evidence="1" id="KW-0732">Signal</keyword>
<evidence type="ECO:0000256" key="1">
    <source>
        <dbReference type="SAM" id="SignalP"/>
    </source>
</evidence>
<sequence>MKTNKLLVLGVALLTLVFTNCNSSDETPETYSFNFGNNKTSDFAGKIVDENNQPIAGVTVEMSGQTITTAADGTFTLSNVAVKERFAYMTTSKPGFINGSRMVFPHEGVNNVTIMMLERNVIATIPSGQTSVVSLPSTTRVTFDGAFMLENGQPYNGNVKVSMHFLDSRDPYVFDKMPGNLIGTREDGSISGMETYGMVNVELYGDNDEKLQIATGHTANISMPIATNQLDTAPATIPLWHFDEATGLWKEEGFSRKIGNRYIGNVSHFTWWNNDYAYVVATLNVVVTNFDGTPVNGVRVTISRQNGSTGDVLMNLGTTGPNGTLSAGVPRNEPLTFRAFTADGLLINTQVLPASNEMVRTVYVVIPVANKQ</sequence>
<gene>
    <name evidence="2" type="ORF">GCM10022389_18990</name>
</gene>
<evidence type="ECO:0000313" key="3">
    <source>
        <dbReference type="Proteomes" id="UP001500367"/>
    </source>
</evidence>
<dbReference type="RefSeq" id="WP_344816472.1">
    <property type="nucleotide sequence ID" value="NZ_BAABCT010000004.1"/>
</dbReference>
<name>A0ABP7VSJ2_9FLAO</name>
<comment type="caution">
    <text evidence="2">The sequence shown here is derived from an EMBL/GenBank/DDBJ whole genome shotgun (WGS) entry which is preliminary data.</text>
</comment>
<dbReference type="SUPFAM" id="SSF49464">
    <property type="entry name" value="Carboxypeptidase regulatory domain-like"/>
    <property type="match status" value="1"/>
</dbReference>
<reference evidence="3" key="1">
    <citation type="journal article" date="2019" name="Int. J. Syst. Evol. Microbiol.">
        <title>The Global Catalogue of Microorganisms (GCM) 10K type strain sequencing project: providing services to taxonomists for standard genome sequencing and annotation.</title>
        <authorList>
            <consortium name="The Broad Institute Genomics Platform"/>
            <consortium name="The Broad Institute Genome Sequencing Center for Infectious Disease"/>
            <person name="Wu L."/>
            <person name="Ma J."/>
        </authorList>
    </citation>
    <scope>NUCLEOTIDE SEQUENCE [LARGE SCALE GENOMIC DNA]</scope>
    <source>
        <strain evidence="3">JCM 17069</strain>
    </source>
</reference>
<protein>
    <recommendedName>
        <fullName evidence="4">Carboxypeptidase regulatory-like domain-containing protein</fullName>
    </recommendedName>
</protein>
<keyword evidence="3" id="KW-1185">Reference proteome</keyword>
<dbReference type="EMBL" id="BAABCT010000004">
    <property type="protein sequence ID" value="GAA4073617.1"/>
    <property type="molecule type" value="Genomic_DNA"/>
</dbReference>
<feature type="signal peptide" evidence="1">
    <location>
        <begin position="1"/>
        <end position="23"/>
    </location>
</feature>
<organism evidence="2 3">
    <name type="scientific">Flavobacterium cheonanense</name>
    <dbReference type="NCBI Taxonomy" id="706183"/>
    <lineage>
        <taxon>Bacteria</taxon>
        <taxon>Pseudomonadati</taxon>
        <taxon>Bacteroidota</taxon>
        <taxon>Flavobacteriia</taxon>
        <taxon>Flavobacteriales</taxon>
        <taxon>Flavobacteriaceae</taxon>
        <taxon>Flavobacterium</taxon>
    </lineage>
</organism>
<proteinExistence type="predicted"/>
<feature type="chain" id="PRO_5046578079" description="Carboxypeptidase regulatory-like domain-containing protein" evidence="1">
    <location>
        <begin position="24"/>
        <end position="372"/>
    </location>
</feature>
<dbReference type="InterPro" id="IPR008969">
    <property type="entry name" value="CarboxyPept-like_regulatory"/>
</dbReference>
<dbReference type="Proteomes" id="UP001500367">
    <property type="component" value="Unassembled WGS sequence"/>
</dbReference>
<evidence type="ECO:0008006" key="4">
    <source>
        <dbReference type="Google" id="ProtNLM"/>
    </source>
</evidence>
<evidence type="ECO:0000313" key="2">
    <source>
        <dbReference type="EMBL" id="GAA4073617.1"/>
    </source>
</evidence>
<accession>A0ABP7VSJ2</accession>
<dbReference type="Gene3D" id="2.60.40.1120">
    <property type="entry name" value="Carboxypeptidase-like, regulatory domain"/>
    <property type="match status" value="1"/>
</dbReference>